<reference evidence="1 2" key="1">
    <citation type="journal article" date="2021" name="Nat. Commun.">
        <title>Genetic determinants of endophytism in the Arabidopsis root mycobiome.</title>
        <authorList>
            <person name="Mesny F."/>
            <person name="Miyauchi S."/>
            <person name="Thiergart T."/>
            <person name="Pickel B."/>
            <person name="Atanasova L."/>
            <person name="Karlsson M."/>
            <person name="Huettel B."/>
            <person name="Barry K.W."/>
            <person name="Haridas S."/>
            <person name="Chen C."/>
            <person name="Bauer D."/>
            <person name="Andreopoulos W."/>
            <person name="Pangilinan J."/>
            <person name="LaButti K."/>
            <person name="Riley R."/>
            <person name="Lipzen A."/>
            <person name="Clum A."/>
            <person name="Drula E."/>
            <person name="Henrissat B."/>
            <person name="Kohler A."/>
            <person name="Grigoriev I.V."/>
            <person name="Martin F.M."/>
            <person name="Hacquard S."/>
        </authorList>
    </citation>
    <scope>NUCLEOTIDE SEQUENCE [LARGE SCALE GENOMIC DNA]</scope>
    <source>
        <strain evidence="1 2">MPI-CAGE-CH-0241</strain>
    </source>
</reference>
<organism evidence="1 2">
    <name type="scientific">Thelonectria olida</name>
    <dbReference type="NCBI Taxonomy" id="1576542"/>
    <lineage>
        <taxon>Eukaryota</taxon>
        <taxon>Fungi</taxon>
        <taxon>Dikarya</taxon>
        <taxon>Ascomycota</taxon>
        <taxon>Pezizomycotina</taxon>
        <taxon>Sordariomycetes</taxon>
        <taxon>Hypocreomycetidae</taxon>
        <taxon>Hypocreales</taxon>
        <taxon>Nectriaceae</taxon>
        <taxon>Thelonectria</taxon>
    </lineage>
</organism>
<proteinExistence type="predicted"/>
<evidence type="ECO:0000313" key="1">
    <source>
        <dbReference type="EMBL" id="KAH6874905.1"/>
    </source>
</evidence>
<comment type="caution">
    <text evidence="1">The sequence shown here is derived from an EMBL/GenBank/DDBJ whole genome shotgun (WGS) entry which is preliminary data.</text>
</comment>
<keyword evidence="2" id="KW-1185">Reference proteome</keyword>
<accession>A0A9P8VTJ5</accession>
<dbReference type="EMBL" id="JAGPYM010000036">
    <property type="protein sequence ID" value="KAH6874905.1"/>
    <property type="molecule type" value="Genomic_DNA"/>
</dbReference>
<gene>
    <name evidence="1" type="ORF">B0T10DRAFT_498117</name>
</gene>
<evidence type="ECO:0000313" key="2">
    <source>
        <dbReference type="Proteomes" id="UP000777438"/>
    </source>
</evidence>
<protein>
    <submittedName>
        <fullName evidence="1">Uncharacterized protein</fullName>
    </submittedName>
</protein>
<dbReference type="Proteomes" id="UP000777438">
    <property type="component" value="Unassembled WGS sequence"/>
</dbReference>
<sequence length="156" mass="18416">MLMIAEWLKSMRAEYAAKEHVLEKYIHKMSDIVKREFTTLPSELPRVDGFDAEHIYIIDLDQEILTMNYSIHWKLRTIPRQDKMWLHAIADSIYWNKPTICLDICPEEEEHIALPALELREPNWAVEHDCCVVTQASQSRRQTWQPASPWTVEKGL</sequence>
<dbReference type="OrthoDB" id="3938867at2759"/>
<name>A0A9P8VTJ5_9HYPO</name>
<dbReference type="AlphaFoldDB" id="A0A9P8VTJ5"/>